<dbReference type="PROSITE" id="PS50860">
    <property type="entry name" value="AA_TRNA_LIGASE_II_ALA"/>
    <property type="match status" value="1"/>
</dbReference>
<dbReference type="AlphaFoldDB" id="A0A7S8CBZ3"/>
<evidence type="ECO:0000256" key="7">
    <source>
        <dbReference type="ARBA" id="ARBA00022833"/>
    </source>
</evidence>
<dbReference type="Gene3D" id="2.40.30.130">
    <property type="match status" value="1"/>
</dbReference>
<dbReference type="GO" id="GO:0140096">
    <property type="term" value="F:catalytic activity, acting on a protein"/>
    <property type="evidence" value="ECO:0007669"/>
    <property type="project" value="UniProtKB-ARBA"/>
</dbReference>
<keyword evidence="8 14" id="KW-0067">ATP-binding</keyword>
<keyword evidence="15" id="KW-0175">Coiled coil</keyword>
<dbReference type="GO" id="GO:0006419">
    <property type="term" value="P:alanyl-tRNA aminoacylation"/>
    <property type="evidence" value="ECO:0007669"/>
    <property type="project" value="UniProtKB-UniRule"/>
</dbReference>
<dbReference type="PANTHER" id="PTHR11777:SF9">
    <property type="entry name" value="ALANINE--TRNA LIGASE, CYTOPLASMIC"/>
    <property type="match status" value="1"/>
</dbReference>
<protein>
    <recommendedName>
        <fullName evidence="14">Alanine--tRNA ligase</fullName>
        <ecNumber evidence="14">6.1.1.7</ecNumber>
    </recommendedName>
    <alternativeName>
        <fullName evidence="14">Alanyl-tRNA synthetase</fullName>
        <shortName evidence="14">AlaRS</shortName>
    </alternativeName>
</protein>
<comment type="cofactor">
    <cofactor evidence="14">
        <name>Zn(2+)</name>
        <dbReference type="ChEBI" id="CHEBI:29105"/>
    </cofactor>
    <text evidence="14">Binds 1 zinc ion per subunit.</text>
</comment>
<dbReference type="SUPFAM" id="SSF50447">
    <property type="entry name" value="Translation proteins"/>
    <property type="match status" value="1"/>
</dbReference>
<evidence type="ECO:0000256" key="9">
    <source>
        <dbReference type="ARBA" id="ARBA00022884"/>
    </source>
</evidence>
<gene>
    <name evidence="14 17" type="primary">alaS</name>
    <name evidence="17" type="ORF">G8O30_08465</name>
</gene>
<accession>A0A7S8CBZ3</accession>
<dbReference type="SUPFAM" id="SSF55681">
    <property type="entry name" value="Class II aaRS and biotin synthetases"/>
    <property type="match status" value="1"/>
</dbReference>
<dbReference type="FunFam" id="3.10.310.40:FF:000001">
    <property type="entry name" value="Alanine--tRNA ligase"/>
    <property type="match status" value="1"/>
</dbReference>
<keyword evidence="7 14" id="KW-0862">Zinc</keyword>
<keyword evidence="4 14" id="KW-0436">Ligase</keyword>
<dbReference type="SUPFAM" id="SSF55186">
    <property type="entry name" value="ThrRS/AlaRS common domain"/>
    <property type="match status" value="1"/>
</dbReference>
<feature type="domain" description="Alanyl-transfer RNA synthetases family profile" evidence="16">
    <location>
        <begin position="4"/>
        <end position="711"/>
    </location>
</feature>
<keyword evidence="3 14" id="KW-0820">tRNA-binding</keyword>
<feature type="binding site" evidence="14">
    <location>
        <position position="668"/>
    </location>
    <ligand>
        <name>Zn(2+)</name>
        <dbReference type="ChEBI" id="CHEBI:29105"/>
    </ligand>
</feature>
<evidence type="ECO:0000256" key="4">
    <source>
        <dbReference type="ARBA" id="ARBA00022598"/>
    </source>
</evidence>
<dbReference type="InterPro" id="IPR009000">
    <property type="entry name" value="Transl_B-barrel_sf"/>
</dbReference>
<dbReference type="InterPro" id="IPR023033">
    <property type="entry name" value="Ala_tRNA_ligase_euk/bac"/>
</dbReference>
<dbReference type="InterPro" id="IPR018162">
    <property type="entry name" value="Ala-tRNA-ligase_IIc_anticod-bd"/>
</dbReference>
<dbReference type="Pfam" id="PF07973">
    <property type="entry name" value="tRNA_SAD"/>
    <property type="match status" value="1"/>
</dbReference>
<reference evidence="17 18" key="1">
    <citation type="submission" date="2019-07" db="EMBL/GenBank/DDBJ databases">
        <title>Genome sequence of 2 isolates from Red Sea Mangroves.</title>
        <authorList>
            <person name="Sefrji F."/>
            <person name="Michoud G."/>
            <person name="Merlino G."/>
            <person name="Daffonchio D."/>
        </authorList>
    </citation>
    <scope>NUCLEOTIDE SEQUENCE [LARGE SCALE GENOMIC DNA]</scope>
    <source>
        <strain evidence="17 18">R1DC41</strain>
    </source>
</reference>
<dbReference type="EC" id="6.1.1.7" evidence="14"/>
<dbReference type="FunFam" id="3.30.980.10:FF:000004">
    <property type="entry name" value="Alanine--tRNA ligase, cytoplasmic"/>
    <property type="match status" value="1"/>
</dbReference>
<sequence length="878" mass="97288">MKSLTGAQIRQMYLDFFSEKGHRIEPSASLVPHEDPSLLWINSGVATLKKYFDGRVVPENPRITNAQKSIRTNDIENVGKTARHHTFFEMLGNFSIGEYFKKEAIEWAWEFLTDKKWIGFDPEKLSVTTHPEDEEAFKLWHEGIGIPAERIIRLEGNFWDIGEGPSGPNTEIFYDRGPEYGDDKNDPELYAGGENERYLEIWNLVFSQFNHNPDNTYTPLPKKNIDTGMGLERMACVVQNVPTNFDTDLFMPIIRATESLANVSYGTKGDTDTAYKVIADHIRTVSFAVGDGALPSNEGRGYVLRRLLRRAVRYAKAIGIERPFMFELVPVVAEIMVDFYPEVKEKTAFIQKVVKNEEERFHETLTEGLAILSTLLEEASKSESRQIKGTDVFRLYDTYGFPVELTEEYAEEKGLTIDSEGFQVEMEKQRERARSARQDTGSMQVQGGVLGDVKVESEFVGYSQLAVHSRVVTLVQNGEFVENVEAGEEAQIILNQTPFYAESGGQVGDKGTLTGDGVKVEVLDVVKAPNGQSLHKVKVLEGTLENDKELLAKVATDIRSSVIKNHTATHLLHQALKDVLGEHVNQAGSLVQPDRLRFDFSHFGQVQAEELELIEQKVNEQIWKNVQVDISNKSLAEAKEMGAMALFGEKYGDVVRVVQIGDYSLELCGGCHVANTAEIGLFKLIGESGIGAGTRRIEAVTGAQAYGYMKEQVDTLKTAASLVKAKPADLVTRVESLLAELKEAQRENESLAAKLSNIEAGQLIDQVKEVNGVRYLAQLVNVADMNTLRTMADELKQSIESGIVVLATTGEGKVNFIATVTPDLVKEGYQAGKLVKELASICGGGGGGRPDMAQAGGKQPEKVNESLQFVETWITNVK</sequence>
<dbReference type="SMART" id="SM00863">
    <property type="entry name" value="tRNA_SAD"/>
    <property type="match status" value="1"/>
</dbReference>
<dbReference type="InterPro" id="IPR018163">
    <property type="entry name" value="Thr/Ala-tRNA-synth_IIc_edit"/>
</dbReference>
<dbReference type="InterPro" id="IPR003156">
    <property type="entry name" value="DHHA1_dom"/>
</dbReference>
<feature type="binding site" evidence="14">
    <location>
        <position position="672"/>
    </location>
    <ligand>
        <name>Zn(2+)</name>
        <dbReference type="ChEBI" id="CHEBI:29105"/>
    </ligand>
</feature>
<evidence type="ECO:0000256" key="11">
    <source>
        <dbReference type="ARBA" id="ARBA00023146"/>
    </source>
</evidence>
<keyword evidence="18" id="KW-1185">Reference proteome</keyword>
<dbReference type="InterPro" id="IPR002318">
    <property type="entry name" value="Ala-tRNA-lgiase_IIc"/>
</dbReference>
<dbReference type="Proteomes" id="UP000593626">
    <property type="component" value="Chromosome"/>
</dbReference>
<dbReference type="GO" id="GO:0002161">
    <property type="term" value="F:aminoacyl-tRNA deacylase activity"/>
    <property type="evidence" value="ECO:0007669"/>
    <property type="project" value="TreeGrafter"/>
</dbReference>
<name>A0A7S8CBZ3_9BACI</name>
<evidence type="ECO:0000256" key="14">
    <source>
        <dbReference type="HAMAP-Rule" id="MF_00036"/>
    </source>
</evidence>
<keyword evidence="11 14" id="KW-0030">Aminoacyl-tRNA synthetase</keyword>
<dbReference type="FunFam" id="3.30.930.10:FF:000046">
    <property type="entry name" value="Alanine--tRNA ligase"/>
    <property type="match status" value="1"/>
</dbReference>
<keyword evidence="10 14" id="KW-0648">Protein biosynthesis</keyword>
<keyword evidence="9 14" id="KW-0694">RNA-binding</keyword>
<dbReference type="EMBL" id="CP049742">
    <property type="protein sequence ID" value="QPC46993.1"/>
    <property type="molecule type" value="Genomic_DNA"/>
</dbReference>
<dbReference type="GO" id="GO:0005829">
    <property type="term" value="C:cytosol"/>
    <property type="evidence" value="ECO:0007669"/>
    <property type="project" value="TreeGrafter"/>
</dbReference>
<evidence type="ECO:0000256" key="2">
    <source>
        <dbReference type="ARBA" id="ARBA00022490"/>
    </source>
</evidence>
<evidence type="ECO:0000256" key="1">
    <source>
        <dbReference type="ARBA" id="ARBA00008226"/>
    </source>
</evidence>
<dbReference type="CDD" id="cd00673">
    <property type="entry name" value="AlaRS_core"/>
    <property type="match status" value="1"/>
</dbReference>
<feature type="coiled-coil region" evidence="15">
    <location>
        <begin position="734"/>
        <end position="761"/>
    </location>
</feature>
<dbReference type="InterPro" id="IPR012947">
    <property type="entry name" value="tRNA_SAD"/>
</dbReference>
<dbReference type="Pfam" id="PF02272">
    <property type="entry name" value="DHHA1"/>
    <property type="match status" value="1"/>
</dbReference>
<comment type="catalytic activity">
    <reaction evidence="13 14">
        <text>tRNA(Ala) + L-alanine + ATP = L-alanyl-tRNA(Ala) + AMP + diphosphate</text>
        <dbReference type="Rhea" id="RHEA:12540"/>
        <dbReference type="Rhea" id="RHEA-COMP:9657"/>
        <dbReference type="Rhea" id="RHEA-COMP:9923"/>
        <dbReference type="ChEBI" id="CHEBI:30616"/>
        <dbReference type="ChEBI" id="CHEBI:33019"/>
        <dbReference type="ChEBI" id="CHEBI:57972"/>
        <dbReference type="ChEBI" id="CHEBI:78442"/>
        <dbReference type="ChEBI" id="CHEBI:78497"/>
        <dbReference type="ChEBI" id="CHEBI:456215"/>
        <dbReference type="EC" id="6.1.1.7"/>
    </reaction>
</comment>
<evidence type="ECO:0000256" key="12">
    <source>
        <dbReference type="ARBA" id="ARBA00024779"/>
    </source>
</evidence>
<proteinExistence type="inferred from homology"/>
<organism evidence="17 18">
    <name type="scientific">Mangrovibacillus cuniculi</name>
    <dbReference type="NCBI Taxonomy" id="2593652"/>
    <lineage>
        <taxon>Bacteria</taxon>
        <taxon>Bacillati</taxon>
        <taxon>Bacillota</taxon>
        <taxon>Bacilli</taxon>
        <taxon>Bacillales</taxon>
        <taxon>Bacillaceae</taxon>
        <taxon>Mangrovibacillus</taxon>
    </lineage>
</organism>
<evidence type="ECO:0000256" key="13">
    <source>
        <dbReference type="ARBA" id="ARBA00048300"/>
    </source>
</evidence>
<dbReference type="InterPro" id="IPR018164">
    <property type="entry name" value="Ala-tRNA-synth_IIc_N"/>
</dbReference>
<dbReference type="InterPro" id="IPR018165">
    <property type="entry name" value="Ala-tRNA-synth_IIc_core"/>
</dbReference>
<dbReference type="PRINTS" id="PR00980">
    <property type="entry name" value="TRNASYNTHALA"/>
</dbReference>
<dbReference type="Gene3D" id="3.30.930.10">
    <property type="entry name" value="Bira Bifunctional Protein, Domain 2"/>
    <property type="match status" value="1"/>
</dbReference>
<dbReference type="FunFam" id="2.40.30.130:FF:000001">
    <property type="entry name" value="Alanine--tRNA ligase"/>
    <property type="match status" value="1"/>
</dbReference>
<evidence type="ECO:0000256" key="6">
    <source>
        <dbReference type="ARBA" id="ARBA00022741"/>
    </source>
</evidence>
<comment type="subcellular location">
    <subcellularLocation>
        <location evidence="14">Cytoplasm</location>
    </subcellularLocation>
</comment>
<dbReference type="GO" id="GO:0008270">
    <property type="term" value="F:zinc ion binding"/>
    <property type="evidence" value="ECO:0007669"/>
    <property type="project" value="UniProtKB-UniRule"/>
</dbReference>
<dbReference type="PANTHER" id="PTHR11777">
    <property type="entry name" value="ALANYL-TRNA SYNTHETASE"/>
    <property type="match status" value="1"/>
</dbReference>
<evidence type="ECO:0000259" key="16">
    <source>
        <dbReference type="PROSITE" id="PS50860"/>
    </source>
</evidence>
<evidence type="ECO:0000256" key="10">
    <source>
        <dbReference type="ARBA" id="ARBA00022917"/>
    </source>
</evidence>
<feature type="binding site" evidence="14">
    <location>
        <position position="566"/>
    </location>
    <ligand>
        <name>Zn(2+)</name>
        <dbReference type="ChEBI" id="CHEBI:29105"/>
    </ligand>
</feature>
<dbReference type="HAMAP" id="MF_00036_B">
    <property type="entry name" value="Ala_tRNA_synth_B"/>
    <property type="match status" value="1"/>
</dbReference>
<dbReference type="GO" id="GO:0004813">
    <property type="term" value="F:alanine-tRNA ligase activity"/>
    <property type="evidence" value="ECO:0007669"/>
    <property type="project" value="UniProtKB-UniRule"/>
</dbReference>
<evidence type="ECO:0000313" key="17">
    <source>
        <dbReference type="EMBL" id="QPC46993.1"/>
    </source>
</evidence>
<keyword evidence="2 14" id="KW-0963">Cytoplasm</keyword>
<dbReference type="KEGG" id="mcui:G8O30_08465"/>
<dbReference type="InterPro" id="IPR045864">
    <property type="entry name" value="aa-tRNA-synth_II/BPL/LPL"/>
</dbReference>
<comment type="function">
    <text evidence="12 14">Catalyzes the attachment of alanine to tRNA(Ala) in a two-step reaction: alanine is first activated by ATP to form Ala-AMP and then transferred to the acceptor end of tRNA(Ala). Also edits incorrectly charged Ser-tRNA(Ala) and Gly-tRNA(Ala) via its editing domain.</text>
</comment>
<dbReference type="GO" id="GO:0016740">
    <property type="term" value="F:transferase activity"/>
    <property type="evidence" value="ECO:0007669"/>
    <property type="project" value="UniProtKB-ARBA"/>
</dbReference>
<dbReference type="FunFam" id="3.30.54.20:FF:000001">
    <property type="entry name" value="Alanine--tRNA ligase"/>
    <property type="match status" value="1"/>
</dbReference>
<dbReference type="GO" id="GO:0005524">
    <property type="term" value="F:ATP binding"/>
    <property type="evidence" value="ECO:0007669"/>
    <property type="project" value="UniProtKB-UniRule"/>
</dbReference>
<dbReference type="SUPFAM" id="SSF101353">
    <property type="entry name" value="Putative anticodon-binding domain of alanyl-tRNA synthetase (AlaRS)"/>
    <property type="match status" value="1"/>
</dbReference>
<dbReference type="Gene3D" id="3.30.54.20">
    <property type="match status" value="1"/>
</dbReference>
<dbReference type="Gene3D" id="6.10.250.550">
    <property type="match status" value="1"/>
</dbReference>
<evidence type="ECO:0000256" key="15">
    <source>
        <dbReference type="SAM" id="Coils"/>
    </source>
</evidence>
<comment type="similarity">
    <text evidence="1 14">Belongs to the class-II aminoacyl-tRNA synthetase family.</text>
</comment>
<evidence type="ECO:0000313" key="18">
    <source>
        <dbReference type="Proteomes" id="UP000593626"/>
    </source>
</evidence>
<keyword evidence="6 14" id="KW-0547">Nucleotide-binding</keyword>
<dbReference type="NCBIfam" id="TIGR00344">
    <property type="entry name" value="alaS"/>
    <property type="match status" value="1"/>
</dbReference>
<dbReference type="Gene3D" id="3.30.980.10">
    <property type="entry name" value="Threonyl-trna Synthetase, Chain A, domain 2"/>
    <property type="match status" value="1"/>
</dbReference>
<dbReference type="Gene3D" id="3.10.310.40">
    <property type="match status" value="1"/>
</dbReference>
<dbReference type="Pfam" id="PF01411">
    <property type="entry name" value="tRNA-synt_2c"/>
    <property type="match status" value="1"/>
</dbReference>
<dbReference type="GO" id="GO:0000049">
    <property type="term" value="F:tRNA binding"/>
    <property type="evidence" value="ECO:0007669"/>
    <property type="project" value="UniProtKB-KW"/>
</dbReference>
<evidence type="ECO:0000256" key="3">
    <source>
        <dbReference type="ARBA" id="ARBA00022555"/>
    </source>
</evidence>
<evidence type="ECO:0000256" key="5">
    <source>
        <dbReference type="ARBA" id="ARBA00022723"/>
    </source>
</evidence>
<comment type="domain">
    <text evidence="14">Consists of three domains; the N-terminal catalytic domain, the editing domain and the C-terminal C-Ala domain. The editing domain removes incorrectly charged amino acids, while the C-Ala domain, along with tRNA(Ala), serves as a bridge to cooperatively bring together the editing and aminoacylation centers thus stimulating deacylation of misacylated tRNAs.</text>
</comment>
<dbReference type="InterPro" id="IPR050058">
    <property type="entry name" value="Ala-tRNA_ligase"/>
</dbReference>
<dbReference type="RefSeq" id="WP_239671662.1">
    <property type="nucleotide sequence ID" value="NZ_CP049742.1"/>
</dbReference>
<feature type="binding site" evidence="14">
    <location>
        <position position="570"/>
    </location>
    <ligand>
        <name>Zn(2+)</name>
        <dbReference type="ChEBI" id="CHEBI:29105"/>
    </ligand>
</feature>
<keyword evidence="5 14" id="KW-0479">Metal-binding</keyword>
<evidence type="ECO:0000256" key="8">
    <source>
        <dbReference type="ARBA" id="ARBA00022840"/>
    </source>
</evidence>